<feature type="transmembrane region" description="Helical" evidence="5">
    <location>
        <begin position="91"/>
        <end position="112"/>
    </location>
</feature>
<proteinExistence type="predicted"/>
<evidence type="ECO:0000256" key="2">
    <source>
        <dbReference type="ARBA" id="ARBA00022692"/>
    </source>
</evidence>
<feature type="transmembrane region" description="Helical" evidence="5">
    <location>
        <begin position="150"/>
        <end position="169"/>
    </location>
</feature>
<sequence>MTAAPADAPAAPQSPTGPGLQHLPVGIFASVMGIGGLALAWQGAAHRWDLPAATGETLAWVALGALALATVAYAAKAILHPAAVRAEATHPVKAAFIATVPIGALVTATALLEVQEGLSFGLWAVGATLQAAVTLYVMHRWIADATITQTHIHPAWFIPVVGNLVVPLAGVEHADADLSWLFFGVGIVYWLGLLPVVLARLFTAGVIPPRLAPTLAILVAPPAVASLAWVRLGGSWDDPAARILLGVTLFQVCLLLVQSRSLRKAPWAVSAWAYTFPLAAASRAFLQTADGAAWWEWVGAVSLAAATMLVAAMAVRTIIAARRGELTSPEPTPPGPAA</sequence>
<keyword evidence="3 5" id="KW-1133">Transmembrane helix</keyword>
<feature type="transmembrane region" description="Helical" evidence="5">
    <location>
        <begin position="181"/>
        <end position="203"/>
    </location>
</feature>
<feature type="transmembrane region" description="Helical" evidence="5">
    <location>
        <begin position="269"/>
        <end position="286"/>
    </location>
</feature>
<keyword evidence="7" id="KW-1185">Reference proteome</keyword>
<evidence type="ECO:0000256" key="1">
    <source>
        <dbReference type="ARBA" id="ARBA00004141"/>
    </source>
</evidence>
<feature type="transmembrane region" description="Helical" evidence="5">
    <location>
        <begin position="57"/>
        <end position="79"/>
    </location>
</feature>
<dbReference type="CDD" id="cd09323">
    <property type="entry name" value="TDT_SLAC1_like"/>
    <property type="match status" value="1"/>
</dbReference>
<organism evidence="6 7">
    <name type="scientific">Demequina zhanjiangensis</name>
    <dbReference type="NCBI Taxonomy" id="3051659"/>
    <lineage>
        <taxon>Bacteria</taxon>
        <taxon>Bacillati</taxon>
        <taxon>Actinomycetota</taxon>
        <taxon>Actinomycetes</taxon>
        <taxon>Micrococcales</taxon>
        <taxon>Demequinaceae</taxon>
        <taxon>Demequina</taxon>
    </lineage>
</organism>
<keyword evidence="4 5" id="KW-0472">Membrane</keyword>
<dbReference type="PANTHER" id="PTHR37955:SF1">
    <property type="entry name" value="DEP DOMAIN-CONTAINING PROTEIN"/>
    <property type="match status" value="1"/>
</dbReference>
<comment type="subcellular location">
    <subcellularLocation>
        <location evidence="1">Membrane</location>
        <topology evidence="1">Multi-pass membrane protein</topology>
    </subcellularLocation>
</comment>
<evidence type="ECO:0000256" key="3">
    <source>
        <dbReference type="ARBA" id="ARBA00022989"/>
    </source>
</evidence>
<dbReference type="Pfam" id="PF03595">
    <property type="entry name" value="SLAC1"/>
    <property type="match status" value="1"/>
</dbReference>
<dbReference type="EMBL" id="JAUHPV010000004">
    <property type="protein sequence ID" value="MDN4472891.1"/>
    <property type="molecule type" value="Genomic_DNA"/>
</dbReference>
<evidence type="ECO:0000313" key="7">
    <source>
        <dbReference type="Proteomes" id="UP001172738"/>
    </source>
</evidence>
<comment type="caution">
    <text evidence="6">The sequence shown here is derived from an EMBL/GenBank/DDBJ whole genome shotgun (WGS) entry which is preliminary data.</text>
</comment>
<protein>
    <submittedName>
        <fullName evidence="6">SLAC1 anion channel family protein</fullName>
    </submittedName>
</protein>
<feature type="transmembrane region" description="Helical" evidence="5">
    <location>
        <begin position="240"/>
        <end position="257"/>
    </location>
</feature>
<gene>
    <name evidence="6" type="ORF">QQX04_07780</name>
</gene>
<dbReference type="InterPro" id="IPR004695">
    <property type="entry name" value="SLAC1/Mae1/Ssu1/TehA"/>
</dbReference>
<keyword evidence="2 5" id="KW-0812">Transmembrane</keyword>
<name>A0ABT8G172_9MICO</name>
<evidence type="ECO:0000313" key="6">
    <source>
        <dbReference type="EMBL" id="MDN4472891.1"/>
    </source>
</evidence>
<feature type="transmembrane region" description="Helical" evidence="5">
    <location>
        <begin position="118"/>
        <end position="138"/>
    </location>
</feature>
<dbReference type="Gene3D" id="1.50.10.150">
    <property type="entry name" value="Voltage-dependent anion channel"/>
    <property type="match status" value="1"/>
</dbReference>
<dbReference type="InterPro" id="IPR052951">
    <property type="entry name" value="Tellurite_res_ion_channel"/>
</dbReference>
<dbReference type="Proteomes" id="UP001172738">
    <property type="component" value="Unassembled WGS sequence"/>
</dbReference>
<evidence type="ECO:0000256" key="5">
    <source>
        <dbReference type="SAM" id="Phobius"/>
    </source>
</evidence>
<dbReference type="PANTHER" id="PTHR37955">
    <property type="entry name" value="TELLURITE RESISTANCE PROTEIN TEHA"/>
    <property type="match status" value="1"/>
</dbReference>
<dbReference type="InterPro" id="IPR038665">
    <property type="entry name" value="Voltage-dep_anion_channel_sf"/>
</dbReference>
<feature type="transmembrane region" description="Helical" evidence="5">
    <location>
        <begin position="292"/>
        <end position="315"/>
    </location>
</feature>
<feature type="transmembrane region" description="Helical" evidence="5">
    <location>
        <begin position="215"/>
        <end position="234"/>
    </location>
</feature>
<reference evidence="6" key="1">
    <citation type="submission" date="2023-06" db="EMBL/GenBank/DDBJ databases">
        <title>SYSU T00b26.</title>
        <authorList>
            <person name="Gao L."/>
            <person name="Fang B.-Z."/>
            <person name="Li W.-J."/>
        </authorList>
    </citation>
    <scope>NUCLEOTIDE SEQUENCE</scope>
    <source>
        <strain evidence="6">SYSU T00b26</strain>
    </source>
</reference>
<accession>A0ABT8G172</accession>
<evidence type="ECO:0000256" key="4">
    <source>
        <dbReference type="ARBA" id="ARBA00023136"/>
    </source>
</evidence>
<dbReference type="RefSeq" id="WP_301127890.1">
    <property type="nucleotide sequence ID" value="NZ_JAUHPV010000004.1"/>
</dbReference>
<feature type="transmembrane region" description="Helical" evidence="5">
    <location>
        <begin position="23"/>
        <end position="45"/>
    </location>
</feature>